<name>A0A378J079_9GAMM</name>
<feature type="transmembrane region" description="Helical" evidence="1">
    <location>
        <begin position="32"/>
        <end position="52"/>
    </location>
</feature>
<keyword evidence="1" id="KW-0472">Membrane</keyword>
<feature type="transmembrane region" description="Helical" evidence="1">
    <location>
        <begin position="96"/>
        <end position="116"/>
    </location>
</feature>
<evidence type="ECO:0000313" key="4">
    <source>
        <dbReference type="Proteomes" id="UP000254677"/>
    </source>
</evidence>
<keyword evidence="4" id="KW-1185">Reference proteome</keyword>
<feature type="transmembrane region" description="Helical" evidence="1">
    <location>
        <begin position="59"/>
        <end position="76"/>
    </location>
</feature>
<protein>
    <submittedName>
        <fullName evidence="3">Mating contact stabilization protein TraG</fullName>
    </submittedName>
</protein>
<evidence type="ECO:0000259" key="2">
    <source>
        <dbReference type="Pfam" id="PF07916"/>
    </source>
</evidence>
<dbReference type="RefSeq" id="WP_115220539.1">
    <property type="nucleotide sequence ID" value="NZ_UGOA01000001.1"/>
</dbReference>
<feature type="transmembrane region" description="Helical" evidence="1">
    <location>
        <begin position="340"/>
        <end position="366"/>
    </location>
</feature>
<keyword evidence="1" id="KW-1133">Transmembrane helix</keyword>
<proteinExistence type="predicted"/>
<evidence type="ECO:0000256" key="1">
    <source>
        <dbReference type="SAM" id="Phobius"/>
    </source>
</evidence>
<dbReference type="AlphaFoldDB" id="A0A378J079"/>
<feature type="domain" description="TraG N-terminal Proteobacteria" evidence="2">
    <location>
        <begin position="6"/>
        <end position="468"/>
    </location>
</feature>
<dbReference type="NCBIfam" id="NF010295">
    <property type="entry name" value="PRK13735.1"/>
    <property type="match status" value="1"/>
</dbReference>
<evidence type="ECO:0000313" key="3">
    <source>
        <dbReference type="EMBL" id="STX41123.1"/>
    </source>
</evidence>
<feature type="transmembrane region" description="Helical" evidence="1">
    <location>
        <begin position="378"/>
        <end position="403"/>
    </location>
</feature>
<dbReference type="Pfam" id="PF07916">
    <property type="entry name" value="TraG_N"/>
    <property type="match status" value="1"/>
</dbReference>
<sequence length="952" mass="104076">MSEPITIHVLAAGDLFEHVLTAMAAFTNQQSFASLLRLTALIGIVMAAAGFLKSRDPFVFARWFLGYMLMVHGVLLPKTTVMIDDVTAQNPKVVDHVPVVFALSASLLTTVGLGLAQIYDSLLYIPPPSVPDEKSMPYPEDLLYTQTGMLFGSRLVQAAKDFRITDPMLKEEMNAYFRSCVVGDIRINQKYSVAELTNSPNIWALISAKGSPLRRVKVNGQPVSCLEASKAEGEYSLKQKLDAEIKKAYTFFGINFFGKPANTTYESLFKTHLQSAFNYYQGLSNDASDIFLQSMMINAMRDGHAGYQTFTDSTAGLINQQYTKAQVQHRFSWEVLGQKALWILPITHTCLTLLLFGLFPLVLVLATLPQGMRIVTGYLQFFLSLQFWPVLFAILNVGMTMWGAHSTSQYGSFTMVNLDKIDELHADISGVCGYLMMMIPFLSHGLVSNLGGAFSNLATSMMSHMQGSSMSVAGEAASASFSLGQTSFYNTSANNFSANKHDSNWTNLHGMRTSQTSSGVLKTITGSGEAVFDASPAMSRGALSINTSDGLNASLNEAYEQSTQAARSQGAQLHQALSTASHRLMQLSSLSVHDFRLGAGVSDSESGQYSKALSTINHIASDVAARMGVSKEDAVTHLTNFGLSAQASMDTRHSIGGKIAHWGLGISAKGDTHLKFDRSTSASDRYHSGSDGSISARESRDFNDAFNTVKQFTQSHHFDDSHSKAASLSNQLGADLRQADTASHNLDASLARASRVSEAKAFVETHSTQINTDLNQAFPAFVASQIGEQARDALFSKPGDLQALNRLQHLGEQFIVDRRDALINEFGTKGAQEKVNDFYQRSSADIEQKGAFITKDFNRNSEEIARGGKEKGVGFDKHEADILQAGIHNRMHAVNHQIKDGEALIKTDRHDLMGDHAKNVVEGKDLAQRNTALPEKLNLPKRLFELHKDKGE</sequence>
<accession>A0A378J079</accession>
<dbReference type="Proteomes" id="UP000254677">
    <property type="component" value="Unassembled WGS sequence"/>
</dbReference>
<gene>
    <name evidence="3" type="primary">traG</name>
    <name evidence="3" type="ORF">NCTC13292_00731</name>
</gene>
<organism evidence="3 4">
    <name type="scientific">Legionella donaldsonii</name>
    <dbReference type="NCBI Taxonomy" id="45060"/>
    <lineage>
        <taxon>Bacteria</taxon>
        <taxon>Pseudomonadati</taxon>
        <taxon>Pseudomonadota</taxon>
        <taxon>Gammaproteobacteria</taxon>
        <taxon>Legionellales</taxon>
        <taxon>Legionellaceae</taxon>
        <taxon>Legionella</taxon>
    </lineage>
</organism>
<dbReference type="InterPro" id="IPR012931">
    <property type="entry name" value="TraG_N_Proteobacteria"/>
</dbReference>
<reference evidence="3 4" key="1">
    <citation type="submission" date="2018-06" db="EMBL/GenBank/DDBJ databases">
        <authorList>
            <consortium name="Pathogen Informatics"/>
            <person name="Doyle S."/>
        </authorList>
    </citation>
    <scope>NUCLEOTIDE SEQUENCE [LARGE SCALE GENOMIC DNA]</scope>
    <source>
        <strain evidence="3 4">NCTC13292</strain>
    </source>
</reference>
<keyword evidence="1" id="KW-0812">Transmembrane</keyword>
<dbReference type="EMBL" id="UGOA01000001">
    <property type="protein sequence ID" value="STX41123.1"/>
    <property type="molecule type" value="Genomic_DNA"/>
</dbReference>
<dbReference type="OrthoDB" id="5555296at2"/>